<gene>
    <name evidence="2" type="ORF">UFOPK3495_00815</name>
    <name evidence="3" type="ORF">UFOPK4237_00781</name>
</gene>
<dbReference type="InterPro" id="IPR004360">
    <property type="entry name" value="Glyas_Fos-R_dOase_dom"/>
</dbReference>
<evidence type="ECO:0000259" key="1">
    <source>
        <dbReference type="PROSITE" id="PS51819"/>
    </source>
</evidence>
<evidence type="ECO:0000313" key="2">
    <source>
        <dbReference type="EMBL" id="CAB4898248.1"/>
    </source>
</evidence>
<dbReference type="Gene3D" id="3.10.180.10">
    <property type="entry name" value="2,3-Dihydroxybiphenyl 1,2-Dioxygenase, domain 1"/>
    <property type="match status" value="1"/>
</dbReference>
<dbReference type="InterPro" id="IPR051332">
    <property type="entry name" value="Fosfomycin_Res_Enzymes"/>
</dbReference>
<dbReference type="SUPFAM" id="SSF54593">
    <property type="entry name" value="Glyoxalase/Bleomycin resistance protein/Dihydroxybiphenyl dioxygenase"/>
    <property type="match status" value="1"/>
</dbReference>
<organism evidence="3">
    <name type="scientific">freshwater metagenome</name>
    <dbReference type="NCBI Taxonomy" id="449393"/>
    <lineage>
        <taxon>unclassified sequences</taxon>
        <taxon>metagenomes</taxon>
        <taxon>ecological metagenomes</taxon>
    </lineage>
</organism>
<dbReference type="PANTHER" id="PTHR36113">
    <property type="entry name" value="LYASE, PUTATIVE-RELATED-RELATED"/>
    <property type="match status" value="1"/>
</dbReference>
<dbReference type="EMBL" id="CAFBMC010000036">
    <property type="protein sequence ID" value="CAB4898248.1"/>
    <property type="molecule type" value="Genomic_DNA"/>
</dbReference>
<protein>
    <submittedName>
        <fullName evidence="3">Unannotated protein</fullName>
    </submittedName>
</protein>
<evidence type="ECO:0000313" key="3">
    <source>
        <dbReference type="EMBL" id="CAB5038212.1"/>
    </source>
</evidence>
<dbReference type="AlphaFoldDB" id="A0A6J7SBH4"/>
<dbReference type="PANTHER" id="PTHR36113:SF1">
    <property type="entry name" value="GLYOXALASE_BLEOMYCIN RESISTANCE PROTEIN_DIOXYGENASE"/>
    <property type="match status" value="1"/>
</dbReference>
<dbReference type="EMBL" id="CAFBPZ010000043">
    <property type="protein sequence ID" value="CAB5038212.1"/>
    <property type="molecule type" value="Genomic_DNA"/>
</dbReference>
<sequence length="126" mass="13737">MRIEHMALWAADIAVLRDFYVGWFDAQASPIYRNAATGFESFFISIGSGPRLELMQRPDVNAAPLEFALGYAHIAINLGTDEAVDLLTAAMSSQGVPVLSGPRRTGDGYYESVILDPEGNRIELTS</sequence>
<proteinExistence type="predicted"/>
<name>A0A6J7SBH4_9ZZZZ</name>
<feature type="domain" description="VOC" evidence="1">
    <location>
        <begin position="2"/>
        <end position="126"/>
    </location>
</feature>
<accession>A0A6J7SBH4</accession>
<dbReference type="Pfam" id="PF00903">
    <property type="entry name" value="Glyoxalase"/>
    <property type="match status" value="1"/>
</dbReference>
<reference evidence="3" key="1">
    <citation type="submission" date="2020-05" db="EMBL/GenBank/DDBJ databases">
        <authorList>
            <person name="Chiriac C."/>
            <person name="Salcher M."/>
            <person name="Ghai R."/>
            <person name="Kavagutti S V."/>
        </authorList>
    </citation>
    <scope>NUCLEOTIDE SEQUENCE</scope>
</reference>
<dbReference type="InterPro" id="IPR029068">
    <property type="entry name" value="Glyas_Bleomycin-R_OHBP_Dase"/>
</dbReference>
<dbReference type="PROSITE" id="PS51819">
    <property type="entry name" value="VOC"/>
    <property type="match status" value="1"/>
</dbReference>
<dbReference type="InterPro" id="IPR037523">
    <property type="entry name" value="VOC_core"/>
</dbReference>